<organism evidence="3 4">
    <name type="scientific">Sphingomonas telluris</name>
    <dbReference type="NCBI Taxonomy" id="2907998"/>
    <lineage>
        <taxon>Bacteria</taxon>
        <taxon>Pseudomonadati</taxon>
        <taxon>Pseudomonadota</taxon>
        <taxon>Alphaproteobacteria</taxon>
        <taxon>Sphingomonadales</taxon>
        <taxon>Sphingomonadaceae</taxon>
        <taxon>Sphingomonas</taxon>
    </lineage>
</organism>
<feature type="chain" id="PRO_5045682266" description="Phosphate starvation-inducible protein PsiF" evidence="2">
    <location>
        <begin position="20"/>
        <end position="72"/>
    </location>
</feature>
<dbReference type="EMBL" id="JAKZHW010000001">
    <property type="protein sequence ID" value="MCH8615829.1"/>
    <property type="molecule type" value="Genomic_DNA"/>
</dbReference>
<gene>
    <name evidence="3" type="ORF">LZ016_06915</name>
</gene>
<dbReference type="RefSeq" id="WP_241446666.1">
    <property type="nucleotide sequence ID" value="NZ_JAKZHW010000001.1"/>
</dbReference>
<protein>
    <recommendedName>
        <fullName evidence="5">Phosphate starvation-inducible protein PsiF</fullName>
    </recommendedName>
</protein>
<name>A0ABS9VMT9_9SPHN</name>
<comment type="caution">
    <text evidence="3">The sequence shown here is derived from an EMBL/GenBank/DDBJ whole genome shotgun (WGS) entry which is preliminary data.</text>
</comment>
<evidence type="ECO:0000256" key="2">
    <source>
        <dbReference type="SAM" id="SignalP"/>
    </source>
</evidence>
<dbReference type="Proteomes" id="UP001203058">
    <property type="component" value="Unassembled WGS sequence"/>
</dbReference>
<keyword evidence="4" id="KW-1185">Reference proteome</keyword>
<feature type="region of interest" description="Disordered" evidence="1">
    <location>
        <begin position="33"/>
        <end position="72"/>
    </location>
</feature>
<evidence type="ECO:0000313" key="3">
    <source>
        <dbReference type="EMBL" id="MCH8615829.1"/>
    </source>
</evidence>
<feature type="signal peptide" evidence="2">
    <location>
        <begin position="1"/>
        <end position="19"/>
    </location>
</feature>
<evidence type="ECO:0000313" key="4">
    <source>
        <dbReference type="Proteomes" id="UP001203058"/>
    </source>
</evidence>
<sequence>MIIALGLLLAAAAPPATKADETCAATKFTLNKPVAAPQPKPEPKKVETAKASPPQPKADKTKIGDCGPKKAG</sequence>
<evidence type="ECO:0000256" key="1">
    <source>
        <dbReference type="SAM" id="MobiDB-lite"/>
    </source>
</evidence>
<evidence type="ECO:0008006" key="5">
    <source>
        <dbReference type="Google" id="ProtNLM"/>
    </source>
</evidence>
<keyword evidence="2" id="KW-0732">Signal</keyword>
<reference evidence="3 4" key="1">
    <citation type="submission" date="2022-03" db="EMBL/GenBank/DDBJ databases">
        <authorList>
            <person name="Jo J.-H."/>
            <person name="Im W.-T."/>
        </authorList>
    </citation>
    <scope>NUCLEOTIDE SEQUENCE [LARGE SCALE GENOMIC DNA]</scope>
    <source>
        <strain evidence="3 4">SM33</strain>
    </source>
</reference>
<proteinExistence type="predicted"/>
<accession>A0ABS9VMT9</accession>